<accession>A0ABR2UVG2</accession>
<evidence type="ECO:0000256" key="1">
    <source>
        <dbReference type="ARBA" id="ARBA00022723"/>
    </source>
</evidence>
<dbReference type="Pfam" id="PF04082">
    <property type="entry name" value="Fungal_trans"/>
    <property type="match status" value="1"/>
</dbReference>
<organism evidence="9 10">
    <name type="scientific">Seiridium unicorne</name>
    <dbReference type="NCBI Taxonomy" id="138068"/>
    <lineage>
        <taxon>Eukaryota</taxon>
        <taxon>Fungi</taxon>
        <taxon>Dikarya</taxon>
        <taxon>Ascomycota</taxon>
        <taxon>Pezizomycotina</taxon>
        <taxon>Sordariomycetes</taxon>
        <taxon>Xylariomycetidae</taxon>
        <taxon>Amphisphaeriales</taxon>
        <taxon>Sporocadaceae</taxon>
        <taxon>Seiridium</taxon>
    </lineage>
</organism>
<dbReference type="CDD" id="cd00067">
    <property type="entry name" value="GAL4"/>
    <property type="match status" value="1"/>
</dbReference>
<keyword evidence="5" id="KW-0804">Transcription</keyword>
<feature type="domain" description="Zn(2)-C6 fungal-type" evidence="8">
    <location>
        <begin position="187"/>
        <end position="216"/>
    </location>
</feature>
<dbReference type="InterPro" id="IPR001138">
    <property type="entry name" value="Zn2Cys6_DnaBD"/>
</dbReference>
<evidence type="ECO:0000256" key="6">
    <source>
        <dbReference type="ARBA" id="ARBA00023242"/>
    </source>
</evidence>
<proteinExistence type="predicted"/>
<dbReference type="Pfam" id="PF00172">
    <property type="entry name" value="Zn_clus"/>
    <property type="match status" value="1"/>
</dbReference>
<dbReference type="SMART" id="SM00066">
    <property type="entry name" value="GAL4"/>
    <property type="match status" value="1"/>
</dbReference>
<gene>
    <name evidence="9" type="ORF">SUNI508_08165</name>
</gene>
<feature type="region of interest" description="Disordered" evidence="7">
    <location>
        <begin position="1"/>
        <end position="25"/>
    </location>
</feature>
<evidence type="ECO:0000256" key="4">
    <source>
        <dbReference type="ARBA" id="ARBA00023125"/>
    </source>
</evidence>
<protein>
    <recommendedName>
        <fullName evidence="8">Zn(2)-C6 fungal-type domain-containing protein</fullName>
    </recommendedName>
</protein>
<keyword evidence="1" id="KW-0479">Metal-binding</keyword>
<comment type="caution">
    <text evidence="9">The sequence shown here is derived from an EMBL/GenBank/DDBJ whole genome shotgun (WGS) entry which is preliminary data.</text>
</comment>
<evidence type="ECO:0000256" key="7">
    <source>
        <dbReference type="SAM" id="MobiDB-lite"/>
    </source>
</evidence>
<keyword evidence="3" id="KW-0805">Transcription regulation</keyword>
<feature type="compositionally biased region" description="Basic and acidic residues" evidence="7">
    <location>
        <begin position="76"/>
        <end position="86"/>
    </location>
</feature>
<evidence type="ECO:0000313" key="9">
    <source>
        <dbReference type="EMBL" id="KAK9418438.1"/>
    </source>
</evidence>
<evidence type="ECO:0000256" key="3">
    <source>
        <dbReference type="ARBA" id="ARBA00023015"/>
    </source>
</evidence>
<dbReference type="EMBL" id="JARVKF010000385">
    <property type="protein sequence ID" value="KAK9418438.1"/>
    <property type="molecule type" value="Genomic_DNA"/>
</dbReference>
<dbReference type="InterPro" id="IPR052478">
    <property type="entry name" value="Metabolite_Synth_Reg"/>
</dbReference>
<dbReference type="InterPro" id="IPR036864">
    <property type="entry name" value="Zn2-C6_fun-type_DNA-bd_sf"/>
</dbReference>
<keyword evidence="6" id="KW-0539">Nucleus</keyword>
<keyword evidence="2" id="KW-0862">Zinc</keyword>
<feature type="region of interest" description="Disordered" evidence="7">
    <location>
        <begin position="76"/>
        <end position="116"/>
    </location>
</feature>
<keyword evidence="4" id="KW-0238">DNA-binding</keyword>
<keyword evidence="10" id="KW-1185">Reference proteome</keyword>
<dbReference type="PANTHER" id="PTHR31779">
    <property type="entry name" value="2-NITROPROPANE DIOXYGENASE FAMILY, PUTATIVE (AFU_ORTHOLOGUE AFUA_2G17430)-RELATED"/>
    <property type="match status" value="1"/>
</dbReference>
<evidence type="ECO:0000259" key="8">
    <source>
        <dbReference type="PROSITE" id="PS50048"/>
    </source>
</evidence>
<sequence>MKNQLIDQDGVDKPADCSASSSQAYGKRSITVEILGEYRQSRNERQSIPQTQANSLRQEYLPIPCAQRCHEYPEQLEEHAQSERASKIAGVGETASKNATGEQEEDLDASDPRDRRCGLPEGIGVIVLENTIAIGDAPSIEEDNVREQNLRPRNKASVWGWFYTIIGTFRFGTTMSTSQGRKRSRLACKTCRDLKRKCDGGHLCGTCVRFEYDCTFPETPGRKKGRVTSTLEMPMSSPSGRIALSDPVANTTPCTQNLHSRLRSLEANSGAAFLRRLALRIDANNAPRMHTFAWNAFLGTRSTAHTPISQPITEIISEKEMHNLVDVYFAKVDPIYGFINRQDLDRQIKKRWMNPIAAQPEDAVLCGVAALGYLFSNVQADTSEVKLVESARSLLEPTTFEPPSATSITAWLLRVVYLRLTDTPHKTWLASCIIMHMVEAAGLHYERAQESILHSTSEEVNPDIRNSLVAVAQHVNTWASFDMGHSRVTLYNALTPWRFLPAHCGDNTVEILELLPYSSILDPERASNITELESALSAILQRKHTRPPSVLAQCNLMLCLCRRLQSMNTPFTGSTLDQILMLAAKGIDAAQNLVDTFSPWHHIINVPFQVICVLLAIDTLASTPQLKGALRCLRSVSERYNTDATQEALRTASLLLSIHQKWKEKCASNLTEVLREYPNTSDSETQANTFQPVDDTSWLDNLLGDLSTTQQVDLDRLLNYNSFWESDGNGM</sequence>
<dbReference type="SUPFAM" id="SSF57701">
    <property type="entry name" value="Zn2/Cys6 DNA-binding domain"/>
    <property type="match status" value="1"/>
</dbReference>
<evidence type="ECO:0000256" key="2">
    <source>
        <dbReference type="ARBA" id="ARBA00022833"/>
    </source>
</evidence>
<dbReference type="InterPro" id="IPR007219">
    <property type="entry name" value="XnlR_reg_dom"/>
</dbReference>
<dbReference type="Proteomes" id="UP001408356">
    <property type="component" value="Unassembled WGS sequence"/>
</dbReference>
<dbReference type="CDD" id="cd12148">
    <property type="entry name" value="fungal_TF_MHR"/>
    <property type="match status" value="1"/>
</dbReference>
<evidence type="ECO:0000256" key="5">
    <source>
        <dbReference type="ARBA" id="ARBA00023163"/>
    </source>
</evidence>
<reference evidence="9 10" key="1">
    <citation type="journal article" date="2024" name="J. Plant Pathol.">
        <title>Sequence and assembly of the genome of Seiridium unicorne, isolate CBS 538.82, causal agent of cypress canker disease.</title>
        <authorList>
            <person name="Scali E."/>
            <person name="Rocca G.D."/>
            <person name="Danti R."/>
            <person name="Garbelotto M."/>
            <person name="Barberini S."/>
            <person name="Baroncelli R."/>
            <person name="Emiliani G."/>
        </authorList>
    </citation>
    <scope>NUCLEOTIDE SEQUENCE [LARGE SCALE GENOMIC DNA]</scope>
    <source>
        <strain evidence="9 10">BM-138-508</strain>
    </source>
</reference>
<name>A0ABR2UVG2_9PEZI</name>
<dbReference type="Gene3D" id="4.10.240.10">
    <property type="entry name" value="Zn(2)-C6 fungal-type DNA-binding domain"/>
    <property type="match status" value="1"/>
</dbReference>
<evidence type="ECO:0000313" key="10">
    <source>
        <dbReference type="Proteomes" id="UP001408356"/>
    </source>
</evidence>
<dbReference type="PANTHER" id="PTHR31779:SF5">
    <property type="entry name" value="ZN(II)2CYS6 TRANSCRIPTION FACTOR (EUROFUNG)"/>
    <property type="match status" value="1"/>
</dbReference>
<dbReference type="PROSITE" id="PS00463">
    <property type="entry name" value="ZN2_CY6_FUNGAL_1"/>
    <property type="match status" value="1"/>
</dbReference>
<dbReference type="PROSITE" id="PS50048">
    <property type="entry name" value="ZN2_CY6_FUNGAL_2"/>
    <property type="match status" value="1"/>
</dbReference>